<feature type="domain" description="Transposase IS4-like" evidence="1">
    <location>
        <begin position="106"/>
        <end position="344"/>
    </location>
</feature>
<dbReference type="Pfam" id="PF01609">
    <property type="entry name" value="DDE_Tnp_1"/>
    <property type="match status" value="1"/>
</dbReference>
<dbReference type="Proteomes" id="UP000298602">
    <property type="component" value="Chromosome"/>
</dbReference>
<reference evidence="3 4" key="2">
    <citation type="submission" date="2019-05" db="EMBL/GenBank/DDBJ databases">
        <authorList>
            <person name="Suflita J.M."/>
            <person name="Marks C.R."/>
        </authorList>
    </citation>
    <scope>NUCLEOTIDE SEQUENCE [LARGE SCALE GENOMIC DNA]</scope>
    <source>
        <strain evidence="3 4">ALDC</strain>
    </source>
</reference>
<dbReference type="GO" id="GO:0006313">
    <property type="term" value="P:DNA transposition"/>
    <property type="evidence" value="ECO:0007669"/>
    <property type="project" value="InterPro"/>
</dbReference>
<evidence type="ECO:0000313" key="4">
    <source>
        <dbReference type="Proteomes" id="UP000298602"/>
    </source>
</evidence>
<evidence type="ECO:0000259" key="1">
    <source>
        <dbReference type="Pfam" id="PF01609"/>
    </source>
</evidence>
<proteinExistence type="predicted"/>
<accession>A0A4V1ERT7</accession>
<dbReference type="AlphaFoldDB" id="A0A4V1ERT7"/>
<name>A0A4V1ERT7_9BACT</name>
<evidence type="ECO:0000313" key="3">
    <source>
        <dbReference type="EMBL" id="QCQ22781.1"/>
    </source>
</evidence>
<gene>
    <name evidence="3" type="ORF">FDQ92_11720</name>
</gene>
<feature type="domain" description="H repeat-associated protein N-terminal" evidence="2">
    <location>
        <begin position="10"/>
        <end position="97"/>
    </location>
</feature>
<dbReference type="GO" id="GO:0004803">
    <property type="term" value="F:transposase activity"/>
    <property type="evidence" value="ECO:0007669"/>
    <property type="project" value="InterPro"/>
</dbReference>
<dbReference type="GO" id="GO:0003677">
    <property type="term" value="F:DNA binding"/>
    <property type="evidence" value="ECO:0007669"/>
    <property type="project" value="InterPro"/>
</dbReference>
<dbReference type="RefSeq" id="WP_137425064.1">
    <property type="nucleotide sequence ID" value="NZ_CP040098.1"/>
</dbReference>
<dbReference type="InterPro" id="IPR051698">
    <property type="entry name" value="Transposase_11-like"/>
</dbReference>
<sequence length="375" mass="43022">METAGKPRLMEHFSSLTDPRIVAKTRHKLIDIVVITLCAVLAGADEWTEIAEFGRIKEKWFRTFLELPHGIPSHDTFGRVFSKICPEEFEKCFLDWVRAAFHDIAPQVMAVDGKTLRHSYDRSSNKTAIHMVSAWATENRLVLGQVKADEKSNEITAVPELLRVLALKGCIVTLDAMGCQKEIVRQIVRQEADYVICLKGNQGTFRKEVELFFQDAKENGFKDVSHETYETTDGDHGRIEIRRFTTTAEVDWFEDKSQWPKLTSLGMLESERHVGDKITHETRYYISSLPSDAKMFARASRGHWGIENCLHWCLDIAFREDDSRIRMGHAANNLAIIRHFALNLIKQDKTRKIGVKGSRKRAGWDDDYMLRLLGL</sequence>
<evidence type="ECO:0000259" key="2">
    <source>
        <dbReference type="Pfam" id="PF13808"/>
    </source>
</evidence>
<dbReference type="InterPro" id="IPR047647">
    <property type="entry name" value="ISAs1_transpos"/>
</dbReference>
<dbReference type="KEGG" id="dax:FDQ92_11720"/>
<dbReference type="NCBIfam" id="NF033564">
    <property type="entry name" value="transpos_ISAs1"/>
    <property type="match status" value="1"/>
</dbReference>
<protein>
    <submittedName>
        <fullName evidence="3">ISAs1 family transposase</fullName>
    </submittedName>
</protein>
<dbReference type="InterPro" id="IPR002559">
    <property type="entry name" value="Transposase_11"/>
</dbReference>
<reference evidence="3 4" key="1">
    <citation type="submission" date="2019-05" db="EMBL/GenBank/DDBJ databases">
        <title>The Complete Genome Sequence of the n-alkane-degrading Desulfoglaeba alkanexedens ALDC reveals multiple alkylsuccinate synthase gene clusters.</title>
        <authorList>
            <person name="Callaghan A.V."/>
            <person name="Davidova I.A."/>
            <person name="Duncan K.E."/>
            <person name="Morris B."/>
            <person name="McInerney M.J."/>
        </authorList>
    </citation>
    <scope>NUCLEOTIDE SEQUENCE [LARGE SCALE GENOMIC DNA]</scope>
    <source>
        <strain evidence="3 4">ALDC</strain>
    </source>
</reference>
<dbReference type="OrthoDB" id="6139076at2"/>
<dbReference type="PANTHER" id="PTHR30298:SF0">
    <property type="entry name" value="PROTEIN YBFL-RELATED"/>
    <property type="match status" value="1"/>
</dbReference>
<dbReference type="PANTHER" id="PTHR30298">
    <property type="entry name" value="H REPEAT-ASSOCIATED PREDICTED TRANSPOSASE"/>
    <property type="match status" value="1"/>
</dbReference>
<dbReference type="InterPro" id="IPR032806">
    <property type="entry name" value="YbfD_N"/>
</dbReference>
<dbReference type="Pfam" id="PF13808">
    <property type="entry name" value="DDE_Tnp_1_assoc"/>
    <property type="match status" value="1"/>
</dbReference>
<keyword evidence="4" id="KW-1185">Reference proteome</keyword>
<dbReference type="EMBL" id="CP040098">
    <property type="protein sequence ID" value="QCQ22781.1"/>
    <property type="molecule type" value="Genomic_DNA"/>
</dbReference>
<organism evidence="3 4">
    <name type="scientific">Desulfoglaeba alkanexedens ALDC</name>
    <dbReference type="NCBI Taxonomy" id="980445"/>
    <lineage>
        <taxon>Bacteria</taxon>
        <taxon>Pseudomonadati</taxon>
        <taxon>Thermodesulfobacteriota</taxon>
        <taxon>Syntrophobacteria</taxon>
        <taxon>Syntrophobacterales</taxon>
        <taxon>Syntrophobacteraceae</taxon>
        <taxon>Desulfoglaeba</taxon>
    </lineage>
</organism>